<protein>
    <submittedName>
        <fullName evidence="3">Transposase</fullName>
    </submittedName>
</protein>
<organism evidence="3 4">
    <name type="scientific">Lentzea tibetensis</name>
    <dbReference type="NCBI Taxonomy" id="2591470"/>
    <lineage>
        <taxon>Bacteria</taxon>
        <taxon>Bacillati</taxon>
        <taxon>Actinomycetota</taxon>
        <taxon>Actinomycetes</taxon>
        <taxon>Pseudonocardiales</taxon>
        <taxon>Pseudonocardiaceae</taxon>
        <taxon>Lentzea</taxon>
    </lineage>
</organism>
<evidence type="ECO:0000313" key="2">
    <source>
        <dbReference type="EMBL" id="TWP48372.1"/>
    </source>
</evidence>
<comment type="caution">
    <text evidence="3">The sequence shown here is derived from an EMBL/GenBank/DDBJ whole genome shotgun (WGS) entry which is preliminary data.</text>
</comment>
<dbReference type="EMBL" id="VOBR01000004">
    <property type="protein sequence ID" value="TWP52750.1"/>
    <property type="molecule type" value="Genomic_DNA"/>
</dbReference>
<dbReference type="InterPro" id="IPR001584">
    <property type="entry name" value="Integrase_cat-core"/>
</dbReference>
<dbReference type="Proteomes" id="UP000316639">
    <property type="component" value="Unassembled WGS sequence"/>
</dbReference>
<dbReference type="RefSeq" id="WP_146350006.1">
    <property type="nucleotide sequence ID" value="NZ_VOBR01000004.1"/>
</dbReference>
<name>A0A563EYF1_9PSEU</name>
<evidence type="ECO:0000313" key="4">
    <source>
        <dbReference type="Proteomes" id="UP000316639"/>
    </source>
</evidence>
<dbReference type="Pfam" id="PF13683">
    <property type="entry name" value="rve_3"/>
    <property type="match status" value="1"/>
</dbReference>
<evidence type="ECO:0000259" key="1">
    <source>
        <dbReference type="Pfam" id="PF13683"/>
    </source>
</evidence>
<accession>A0A563EYF1</accession>
<dbReference type="EMBL" id="VOBR01000021">
    <property type="protein sequence ID" value="TWP48372.1"/>
    <property type="molecule type" value="Genomic_DNA"/>
</dbReference>
<sequence length="40" mass="4463">AFTSNTERTAALAPWLEYYNTRRRHSALGGCPPISRLSPT</sequence>
<feature type="domain" description="Integrase catalytic" evidence="1">
    <location>
        <begin position="2"/>
        <end position="33"/>
    </location>
</feature>
<evidence type="ECO:0000313" key="3">
    <source>
        <dbReference type="EMBL" id="TWP52750.1"/>
    </source>
</evidence>
<dbReference type="AlphaFoldDB" id="A0A563EYF1"/>
<gene>
    <name evidence="3" type="ORF">FKR81_06325</name>
    <name evidence="2" type="ORF">FKR81_29245</name>
</gene>
<reference evidence="3 4" key="1">
    <citation type="submission" date="2019-07" db="EMBL/GenBank/DDBJ databases">
        <title>Lentzea xizangensis sp. nov., isolated from Qinghai-Tibetan Plateau Soils.</title>
        <authorList>
            <person name="Huang J."/>
        </authorList>
    </citation>
    <scope>NUCLEOTIDE SEQUENCE [LARGE SCALE GENOMIC DNA]</scope>
    <source>
        <strain evidence="3 4">FXJ1.1311</strain>
    </source>
</reference>
<dbReference type="GO" id="GO:0015074">
    <property type="term" value="P:DNA integration"/>
    <property type="evidence" value="ECO:0007669"/>
    <property type="project" value="InterPro"/>
</dbReference>
<feature type="non-terminal residue" evidence="3">
    <location>
        <position position="1"/>
    </location>
</feature>
<proteinExistence type="predicted"/>
<keyword evidence="4" id="KW-1185">Reference proteome</keyword>
<dbReference type="OrthoDB" id="568335at2"/>